<comment type="function">
    <text evidence="2">Removes the formyl group from the N-terminal Met of newly synthesized proteins. Requires at least a dipeptide for an efficient rate of reaction. N-terminal L-methionine is a prerequisite for activity but the enzyme has broad specificity at other positions.</text>
</comment>
<proteinExistence type="inferred from homology"/>
<evidence type="ECO:0000313" key="4">
    <source>
        <dbReference type="Proteomes" id="UP000648239"/>
    </source>
</evidence>
<dbReference type="GO" id="GO:0006412">
    <property type="term" value="P:translation"/>
    <property type="evidence" value="ECO:0007669"/>
    <property type="project" value="UniProtKB-UniRule"/>
</dbReference>
<dbReference type="CDD" id="cd00487">
    <property type="entry name" value="Pep_deformylase"/>
    <property type="match status" value="1"/>
</dbReference>
<feature type="active site" evidence="2">
    <location>
        <position position="136"/>
    </location>
</feature>
<dbReference type="AlphaFoldDB" id="A0A8J6XRD7"/>
<comment type="cofactor">
    <cofactor evidence="2">
        <name>Fe(2+)</name>
        <dbReference type="ChEBI" id="CHEBI:29033"/>
    </cofactor>
    <text evidence="2">Binds 1 Fe(2+) ion.</text>
</comment>
<gene>
    <name evidence="2 3" type="primary">def</name>
    <name evidence="3" type="ORF">IFK94_03320</name>
</gene>
<protein>
    <recommendedName>
        <fullName evidence="2">Peptide deformylase</fullName>
        <shortName evidence="2">PDF</shortName>
        <ecNumber evidence="2">3.5.1.88</ecNumber>
    </recommendedName>
    <alternativeName>
        <fullName evidence="2">Polypeptide deformylase</fullName>
    </alternativeName>
</protein>
<dbReference type="EMBL" id="JACXWD010000006">
    <property type="protein sequence ID" value="MBD3867132.1"/>
    <property type="molecule type" value="Genomic_DNA"/>
</dbReference>
<accession>A0A8J6XRD7</accession>
<feature type="binding site" evidence="2">
    <location>
        <position position="135"/>
    </location>
    <ligand>
        <name>Fe cation</name>
        <dbReference type="ChEBI" id="CHEBI:24875"/>
    </ligand>
</feature>
<dbReference type="PANTHER" id="PTHR10458">
    <property type="entry name" value="PEPTIDE DEFORMYLASE"/>
    <property type="match status" value="1"/>
</dbReference>
<feature type="binding site" evidence="2">
    <location>
        <position position="93"/>
    </location>
    <ligand>
        <name>Fe cation</name>
        <dbReference type="ChEBI" id="CHEBI:24875"/>
    </ligand>
</feature>
<dbReference type="SUPFAM" id="SSF56420">
    <property type="entry name" value="Peptide deformylase"/>
    <property type="match status" value="1"/>
</dbReference>
<name>A0A8J6XRD7_9BACT</name>
<evidence type="ECO:0000256" key="1">
    <source>
        <dbReference type="ARBA" id="ARBA00010759"/>
    </source>
</evidence>
<dbReference type="Proteomes" id="UP000648239">
    <property type="component" value="Unassembled WGS sequence"/>
</dbReference>
<dbReference type="NCBIfam" id="TIGR00079">
    <property type="entry name" value="pept_deformyl"/>
    <property type="match status" value="1"/>
</dbReference>
<reference evidence="3 4" key="1">
    <citation type="submission" date="2020-08" db="EMBL/GenBank/DDBJ databases">
        <title>Acidobacteriota in marine sediments use diverse sulfur dissimilation pathways.</title>
        <authorList>
            <person name="Wasmund K."/>
        </authorList>
    </citation>
    <scope>NUCLEOTIDE SEQUENCE [LARGE SCALE GENOMIC DNA]</scope>
    <source>
        <strain evidence="3">MAG AM4</strain>
    </source>
</reference>
<dbReference type="PIRSF" id="PIRSF004749">
    <property type="entry name" value="Pep_def"/>
    <property type="match status" value="1"/>
</dbReference>
<dbReference type="Gene3D" id="3.90.45.10">
    <property type="entry name" value="Peptide deformylase"/>
    <property type="match status" value="1"/>
</dbReference>
<keyword evidence="2" id="KW-0479">Metal-binding</keyword>
<organism evidence="3 4">
    <name type="scientific">Candidatus Polarisedimenticola svalbardensis</name>
    <dbReference type="NCBI Taxonomy" id="2886004"/>
    <lineage>
        <taxon>Bacteria</taxon>
        <taxon>Pseudomonadati</taxon>
        <taxon>Acidobacteriota</taxon>
        <taxon>Candidatus Polarisedimenticolia</taxon>
        <taxon>Candidatus Polarisedimenticolales</taxon>
        <taxon>Candidatus Polarisedimenticolaceae</taxon>
        <taxon>Candidatus Polarisedimenticola</taxon>
    </lineage>
</organism>
<dbReference type="GO" id="GO:0046872">
    <property type="term" value="F:metal ion binding"/>
    <property type="evidence" value="ECO:0007669"/>
    <property type="project" value="UniProtKB-KW"/>
</dbReference>
<keyword evidence="2 3" id="KW-0378">Hydrolase</keyword>
<evidence type="ECO:0000256" key="2">
    <source>
        <dbReference type="HAMAP-Rule" id="MF_00163"/>
    </source>
</evidence>
<dbReference type="EC" id="3.5.1.88" evidence="2"/>
<dbReference type="NCBIfam" id="NF001159">
    <property type="entry name" value="PRK00150.1-3"/>
    <property type="match status" value="1"/>
</dbReference>
<dbReference type="PANTHER" id="PTHR10458:SF22">
    <property type="entry name" value="PEPTIDE DEFORMYLASE"/>
    <property type="match status" value="1"/>
</dbReference>
<comment type="catalytic activity">
    <reaction evidence="2">
        <text>N-terminal N-formyl-L-methionyl-[peptide] + H2O = N-terminal L-methionyl-[peptide] + formate</text>
        <dbReference type="Rhea" id="RHEA:24420"/>
        <dbReference type="Rhea" id="RHEA-COMP:10639"/>
        <dbReference type="Rhea" id="RHEA-COMP:10640"/>
        <dbReference type="ChEBI" id="CHEBI:15377"/>
        <dbReference type="ChEBI" id="CHEBI:15740"/>
        <dbReference type="ChEBI" id="CHEBI:49298"/>
        <dbReference type="ChEBI" id="CHEBI:64731"/>
        <dbReference type="EC" id="3.5.1.88"/>
    </reaction>
</comment>
<keyword evidence="2" id="KW-0648">Protein biosynthesis</keyword>
<dbReference type="InterPro" id="IPR023635">
    <property type="entry name" value="Peptide_deformylase"/>
</dbReference>
<dbReference type="Pfam" id="PF01327">
    <property type="entry name" value="Pep_deformylase"/>
    <property type="match status" value="1"/>
</dbReference>
<feature type="binding site" evidence="2">
    <location>
        <position position="139"/>
    </location>
    <ligand>
        <name>Fe cation</name>
        <dbReference type="ChEBI" id="CHEBI:24875"/>
    </ligand>
</feature>
<sequence length="176" mass="19435">MAIRPLVLYPDPVLLRPTSEVEVVDDSVRDLVRDMTETMYAAPGVGLAANQVGVGLRICVVDITAGEEPGNLKVFINPKVIESSGSQVGEEGCLSFPEITLMVERSFAVKVETLDLEGNKVVVEADDFLARAMLHEFEHLDGYVFLRNVSSLKREILKRKIKKMIKTGDWVAMDAT</sequence>
<dbReference type="GO" id="GO:0042586">
    <property type="term" value="F:peptide deformylase activity"/>
    <property type="evidence" value="ECO:0007669"/>
    <property type="project" value="UniProtKB-UniRule"/>
</dbReference>
<dbReference type="HAMAP" id="MF_00163">
    <property type="entry name" value="Pep_deformylase"/>
    <property type="match status" value="1"/>
</dbReference>
<dbReference type="PRINTS" id="PR01576">
    <property type="entry name" value="PDEFORMYLASE"/>
</dbReference>
<dbReference type="InterPro" id="IPR036821">
    <property type="entry name" value="Peptide_deformylase_sf"/>
</dbReference>
<keyword evidence="2" id="KW-0408">Iron</keyword>
<comment type="similarity">
    <text evidence="1 2">Belongs to the polypeptide deformylase family.</text>
</comment>
<evidence type="ECO:0000313" key="3">
    <source>
        <dbReference type="EMBL" id="MBD3867132.1"/>
    </source>
</evidence>
<comment type="caution">
    <text evidence="3">The sequence shown here is derived from an EMBL/GenBank/DDBJ whole genome shotgun (WGS) entry which is preliminary data.</text>
</comment>